<dbReference type="GO" id="GO:0004601">
    <property type="term" value="F:peroxidase activity"/>
    <property type="evidence" value="ECO:0007669"/>
    <property type="project" value="TreeGrafter"/>
</dbReference>
<dbReference type="Gene3D" id="1.10.490.10">
    <property type="entry name" value="Globins"/>
    <property type="match status" value="2"/>
</dbReference>
<dbReference type="GO" id="GO:0005833">
    <property type="term" value="C:hemoglobin complex"/>
    <property type="evidence" value="ECO:0007669"/>
    <property type="project" value="InterPro"/>
</dbReference>
<evidence type="ECO:0000256" key="8">
    <source>
        <dbReference type="ARBA" id="ARBA00022990"/>
    </source>
</evidence>
<dbReference type="Proteomes" id="UP000335636">
    <property type="component" value="Unassembled WGS sequence"/>
</dbReference>
<dbReference type="FunFam" id="1.10.490.10:FF:000002">
    <property type="entry name" value="Hemoglobin subunit alpha"/>
    <property type="match status" value="1"/>
</dbReference>
<proteinExistence type="inferred from homology"/>
<evidence type="ECO:0000313" key="12">
    <source>
        <dbReference type="EMBL" id="VTJ92021.1"/>
    </source>
</evidence>
<dbReference type="EMBL" id="CABDUW010013079">
    <property type="protein sequence ID" value="VTJ92021.1"/>
    <property type="molecule type" value="Genomic_DNA"/>
</dbReference>
<sequence length="248" mass="27458">MSLTKSERAIIMSIWDKISMQSEIIGTETLERLFSSFPQTKTYFPHFDLHPGSPQLRTHGSKVVAAIGDAVKNIDNIASALTKLSELHAYILRVDPVNFKKEITMVLSPADKTNVKAVWNKIGRLDTYGWEALDRMFMSFPTTKIYFAHFDLSPGSAQIQQQGKKVADALALAAANMDDLPGALSSLSDLHARVDPVNFKPFLSPQLLTHSLLVSLATNYPEEFNPAVHAPLDKFLASVSTVLTSKYH</sequence>
<dbReference type="PANTHER" id="PTHR11442:SF48">
    <property type="entry name" value="HEMOGLOBIN SUBUNIT ALPHA"/>
    <property type="match status" value="1"/>
</dbReference>
<evidence type="ECO:0000256" key="1">
    <source>
        <dbReference type="ARBA" id="ARBA00003705"/>
    </source>
</evidence>
<evidence type="ECO:0000256" key="3">
    <source>
        <dbReference type="ARBA" id="ARBA00022448"/>
    </source>
</evidence>
<comment type="similarity">
    <text evidence="2 10">Belongs to the globin family.</text>
</comment>
<dbReference type="InterPro" id="IPR002340">
    <property type="entry name" value="Hemoglobin_zeta"/>
</dbReference>
<keyword evidence="4" id="KW-0597">Phosphoprotein</keyword>
<dbReference type="GO" id="GO:0072562">
    <property type="term" value="C:blood microparticle"/>
    <property type="evidence" value="ECO:0007669"/>
    <property type="project" value="TreeGrafter"/>
</dbReference>
<dbReference type="GO" id="GO:0005506">
    <property type="term" value="F:iron ion binding"/>
    <property type="evidence" value="ECO:0007669"/>
    <property type="project" value="InterPro"/>
</dbReference>
<dbReference type="GO" id="GO:0031838">
    <property type="term" value="C:haptoglobin-hemoglobin complex"/>
    <property type="evidence" value="ECO:0007669"/>
    <property type="project" value="TreeGrafter"/>
</dbReference>
<organism evidence="12 13">
    <name type="scientific">Marmota monax</name>
    <name type="common">Woodchuck</name>
    <dbReference type="NCBI Taxonomy" id="9995"/>
    <lineage>
        <taxon>Eukaryota</taxon>
        <taxon>Metazoa</taxon>
        <taxon>Chordata</taxon>
        <taxon>Craniata</taxon>
        <taxon>Vertebrata</taxon>
        <taxon>Euteleostomi</taxon>
        <taxon>Mammalia</taxon>
        <taxon>Eutheria</taxon>
        <taxon>Euarchontoglires</taxon>
        <taxon>Glires</taxon>
        <taxon>Rodentia</taxon>
        <taxon>Sciuromorpha</taxon>
        <taxon>Sciuridae</taxon>
        <taxon>Xerinae</taxon>
        <taxon>Marmotini</taxon>
        <taxon>Marmota</taxon>
    </lineage>
</organism>
<dbReference type="PRINTS" id="PR00612">
    <property type="entry name" value="ALPHAHAEM"/>
</dbReference>
<keyword evidence="7" id="KW-0479">Metal-binding</keyword>
<accession>A0A5E4DIT4</accession>
<evidence type="ECO:0000256" key="5">
    <source>
        <dbReference type="ARBA" id="ARBA00022617"/>
    </source>
</evidence>
<dbReference type="GO" id="GO:0020037">
    <property type="term" value="F:heme binding"/>
    <property type="evidence" value="ECO:0007669"/>
    <property type="project" value="InterPro"/>
</dbReference>
<gene>
    <name evidence="12" type="ORF">MONAX_5E007328</name>
</gene>
<dbReference type="PROSITE" id="PS01033">
    <property type="entry name" value="GLOBIN"/>
    <property type="match status" value="1"/>
</dbReference>
<keyword evidence="8" id="KW-0007">Acetylation</keyword>
<keyword evidence="3 10" id="KW-0813">Transport</keyword>
<dbReference type="InterPro" id="IPR009050">
    <property type="entry name" value="Globin-like_sf"/>
</dbReference>
<evidence type="ECO:0000259" key="11">
    <source>
        <dbReference type="PROSITE" id="PS01033"/>
    </source>
</evidence>
<keyword evidence="5 10" id="KW-0349">Heme</keyword>
<dbReference type="InterPro" id="IPR050056">
    <property type="entry name" value="Hemoglobin_oxygen_transport"/>
</dbReference>
<feature type="domain" description="Globin" evidence="11">
    <location>
        <begin position="2"/>
        <end position="248"/>
    </location>
</feature>
<evidence type="ECO:0000256" key="6">
    <source>
        <dbReference type="ARBA" id="ARBA00022621"/>
    </source>
</evidence>
<keyword evidence="6 10" id="KW-0561">Oxygen transport</keyword>
<dbReference type="InterPro" id="IPR002338">
    <property type="entry name" value="Hemoglobin_a-typ"/>
</dbReference>
<dbReference type="Pfam" id="PF00042">
    <property type="entry name" value="Globin"/>
    <property type="match status" value="2"/>
</dbReference>
<evidence type="ECO:0000256" key="9">
    <source>
        <dbReference type="ARBA" id="ARBA00023004"/>
    </source>
</evidence>
<dbReference type="PANTHER" id="PTHR11442">
    <property type="entry name" value="HEMOGLOBIN FAMILY MEMBER"/>
    <property type="match status" value="1"/>
</dbReference>
<keyword evidence="9" id="KW-0408">Iron</keyword>
<dbReference type="GO" id="GO:0005344">
    <property type="term" value="F:oxygen carrier activity"/>
    <property type="evidence" value="ECO:0007669"/>
    <property type="project" value="UniProtKB-KW"/>
</dbReference>
<dbReference type="GO" id="GO:0043177">
    <property type="term" value="F:organic acid binding"/>
    <property type="evidence" value="ECO:0007669"/>
    <property type="project" value="TreeGrafter"/>
</dbReference>
<dbReference type="GO" id="GO:0031720">
    <property type="term" value="F:haptoglobin binding"/>
    <property type="evidence" value="ECO:0007669"/>
    <property type="project" value="TreeGrafter"/>
</dbReference>
<evidence type="ECO:0000313" key="13">
    <source>
        <dbReference type="Proteomes" id="UP000335636"/>
    </source>
</evidence>
<dbReference type="AlphaFoldDB" id="A0A5E4DIT4"/>
<evidence type="ECO:0000256" key="2">
    <source>
        <dbReference type="ARBA" id="ARBA00008705"/>
    </source>
</evidence>
<evidence type="ECO:0000256" key="4">
    <source>
        <dbReference type="ARBA" id="ARBA00022553"/>
    </source>
</evidence>
<reference evidence="12" key="1">
    <citation type="submission" date="2019-04" db="EMBL/GenBank/DDBJ databases">
        <authorList>
            <person name="Alioto T."/>
            <person name="Alioto T."/>
        </authorList>
    </citation>
    <scope>NUCLEOTIDE SEQUENCE [LARGE SCALE GENOMIC DNA]</scope>
</reference>
<comment type="function">
    <text evidence="1">Involved in oxygen transport from the lung to the various peripheral tissues.</text>
</comment>
<comment type="caution">
    <text evidence="12">The sequence shown here is derived from an EMBL/GenBank/DDBJ whole genome shotgun (WGS) entry which is preliminary data.</text>
</comment>
<evidence type="ECO:0000256" key="10">
    <source>
        <dbReference type="RuleBase" id="RU000356"/>
    </source>
</evidence>
<dbReference type="CDD" id="cd08927">
    <property type="entry name" value="Hb-alpha-like"/>
    <property type="match status" value="1"/>
</dbReference>
<dbReference type="SUPFAM" id="SSF46458">
    <property type="entry name" value="Globin-like"/>
    <property type="match status" value="2"/>
</dbReference>
<dbReference type="InterPro" id="IPR000971">
    <property type="entry name" value="Globin"/>
</dbReference>
<name>A0A5E4DIT4_MARMO</name>
<dbReference type="InterPro" id="IPR012292">
    <property type="entry name" value="Globin/Proto"/>
</dbReference>
<evidence type="ECO:0000256" key="7">
    <source>
        <dbReference type="ARBA" id="ARBA00022723"/>
    </source>
</evidence>
<dbReference type="PRINTS" id="PR00816">
    <property type="entry name" value="ZETAHAEM"/>
</dbReference>
<dbReference type="GO" id="GO:0042744">
    <property type="term" value="P:hydrogen peroxide catabolic process"/>
    <property type="evidence" value="ECO:0007669"/>
    <property type="project" value="TreeGrafter"/>
</dbReference>
<protein>
    <recommendedName>
        <fullName evidence="11">Globin domain-containing protein</fullName>
    </recommendedName>
</protein>
<dbReference type="GO" id="GO:0019825">
    <property type="term" value="F:oxygen binding"/>
    <property type="evidence" value="ECO:0007669"/>
    <property type="project" value="InterPro"/>
</dbReference>
<keyword evidence="13" id="KW-1185">Reference proteome</keyword>